<dbReference type="Proteomes" id="UP001433268">
    <property type="component" value="Unassembled WGS sequence"/>
</dbReference>
<dbReference type="Gene3D" id="3.40.50.11210">
    <property type="entry name" value="Rap/Ran-GAP"/>
    <property type="match status" value="1"/>
</dbReference>
<dbReference type="PANTHER" id="PTHR10063:SF0">
    <property type="entry name" value="TUBERIN"/>
    <property type="match status" value="1"/>
</dbReference>
<organism evidence="4 5">
    <name type="scientific">Apiospora hydei</name>
    <dbReference type="NCBI Taxonomy" id="1337664"/>
    <lineage>
        <taxon>Eukaryota</taxon>
        <taxon>Fungi</taxon>
        <taxon>Dikarya</taxon>
        <taxon>Ascomycota</taxon>
        <taxon>Pezizomycotina</taxon>
        <taxon>Sordariomycetes</taxon>
        <taxon>Xylariomycetidae</taxon>
        <taxon>Amphisphaeriales</taxon>
        <taxon>Apiosporaceae</taxon>
        <taxon>Apiospora</taxon>
    </lineage>
</organism>
<feature type="region of interest" description="Disordered" evidence="2">
    <location>
        <begin position="653"/>
        <end position="679"/>
    </location>
</feature>
<dbReference type="InterPro" id="IPR016024">
    <property type="entry name" value="ARM-type_fold"/>
</dbReference>
<dbReference type="PROSITE" id="PS50085">
    <property type="entry name" value="RAPGAP"/>
    <property type="match status" value="1"/>
</dbReference>
<dbReference type="InterPro" id="IPR011989">
    <property type="entry name" value="ARM-like"/>
</dbReference>
<feature type="region of interest" description="Disordered" evidence="2">
    <location>
        <begin position="1"/>
        <end position="38"/>
    </location>
</feature>
<sequence>MLRRLVSLGQEAGEGQAKDDNMPQPAPGDDTSSSQESKINTGTIASVFKGLAGAAKLTKSPPAPLTTTGSIARAHITEQLHDSASHGLPQHHLEAFELLKNGNTAERVAAANQLRYAVEDYPLNPVLNIWYAAKDLIDPNNASTTRSAVWALLTACVKHPASTDLERKEYFQTITAPANPDDFHLQLAALVDLTKRGRSLSGFEYDIFPIVTNWLGAKFASVRAARKQASRFKGKAAAVGEDKDFADIFALTTDLIKFNSGVLDKNATQCLLETLVNICMTTGNTDDLRACIGVMDAIVTFGAIPDVKLKDFVQVLCSIHSMVPMLQKGAWHTLSMLCRSHNGHAVVRLLLGALSDLPMDQEKGGSDKQKIVIREVRGSLSVLNKLVSKSSEKGYPAVPFTTLLDGLSAVLKVTTAWKVQLDIIRLANTLLGTPQTKVNPMIVDEDWVSLLDIVATCLEGVTRTVPGLKEPIKPPATDSMVPSDTAIVSDEVGRLISRIEQLLTEQSGSLLQRQDCILFLARIHVVLPDSAAILVLNYFKEFRCCFPSDMQWETNLRLVLEALFANRHRSSQLRVMAVQAITEVYEMIELIHDQLDQDFVPNLMKSLLAGVTEEIDIEVLQEIVTFTTAIASNADYPLFDHIIEKLQTVLQTPSHPSSTAPGVLQTPAPPSSPDLSRTGQSLSDVVTLQKTQRLFDILISVAKSNSAEVDARISAMKLLFRLRADWANRIFVTEHTDTAHVAAILYRTEASLNRKMAEEAAHLTRISRSDAGGLGRTPRGRSFTQGQDKPLSSLASIRSGNSAQAAAARYQQSWSASETDVLPEQTSRIASSVVYSYAPECEPDGDSISISNATLPMGDWLATVVALLQQFCDWEIYSFILVYLPSQLSNHSIFKSAVPQIQELRRLLCEQIKTTGFLEPHTSTGLRRSDVATCLFHTLTMILSYHKHFQKTEEDEIVGTFTRGIGHWDRSTKVCLHALSICCYELPMSTSKALVTILQKMSQIVTQSSNAIHILEFLACLARLPSLYSNFRQDEYRIVFGICFRYLQYVREKKASQRMSTASDPSAQGLSSASGDSLIHPNASDDLPQYVYALAYHVITFWFLALKLPDRAKEVSFISKNLFTDHDGNQVSEEQAQITIDFMQRAAYADVDESMPDPYFTVERFGEILKRRWLIGNSIVTIEQATGAGYAQITKRQPSGTSSYMIHESFKAPPSHQERIANDIKGDGTQAQGNTVLPSHLLVHLFSTLPLADQARPIPLPQDDAVDRAMRTFDRSPTVDGHKVGVIYIGEGQTKETDILANVSGSSEYLEFLNGLGTLTRLKDATTNMQGLDRQYDTDGEYTFCWRDRVSEIVFHVTTQMPTNLEHDPQCISKKRHIGNDFVNIVFNDSGLPFRFDTFPSQFNYVNIVITPESRASFVATRQRTPIDVKESFYQVQVMSKPGFPEVSPAADMKIVSLRALPDFIRLLALNASVFSMVWSSRDVGEYISPWRNRLREIARLRERFGPKYGMAPSPPGTSLGVPNSGAGQLDANKAASTVRDSFSSLRRSSVATFFSTNSEQNSHSHRSSMLSTTPTENTEINQGTDSLVDTVDFSKWG</sequence>
<evidence type="ECO:0000313" key="4">
    <source>
        <dbReference type="EMBL" id="KAK8066975.1"/>
    </source>
</evidence>
<feature type="region of interest" description="Disordered" evidence="2">
    <location>
        <begin position="767"/>
        <end position="791"/>
    </location>
</feature>
<keyword evidence="5" id="KW-1185">Reference proteome</keyword>
<dbReference type="InterPro" id="IPR027107">
    <property type="entry name" value="Tuberin/Ral-act_asu"/>
</dbReference>
<dbReference type="InterPro" id="IPR035974">
    <property type="entry name" value="Rap/Ran-GAP_sf"/>
</dbReference>
<dbReference type="SUPFAM" id="SSF111347">
    <property type="entry name" value="Rap/Ran-GAP"/>
    <property type="match status" value="1"/>
</dbReference>
<gene>
    <name evidence="4" type="ORF">PG997_013722</name>
</gene>
<dbReference type="Gene3D" id="1.25.10.10">
    <property type="entry name" value="Leucine-rich Repeat Variant"/>
    <property type="match status" value="1"/>
</dbReference>
<dbReference type="InterPro" id="IPR018515">
    <property type="entry name" value="Tuberin-type_domain"/>
</dbReference>
<dbReference type="Pfam" id="PF02145">
    <property type="entry name" value="Rap_GAP"/>
    <property type="match status" value="1"/>
</dbReference>
<feature type="region of interest" description="Disordered" evidence="2">
    <location>
        <begin position="1557"/>
        <end position="1587"/>
    </location>
</feature>
<reference evidence="4 5" key="1">
    <citation type="submission" date="2023-01" db="EMBL/GenBank/DDBJ databases">
        <title>Analysis of 21 Apiospora genomes using comparative genomics revels a genus with tremendous synthesis potential of carbohydrate active enzymes and secondary metabolites.</title>
        <authorList>
            <person name="Sorensen T."/>
        </authorList>
    </citation>
    <scope>NUCLEOTIDE SEQUENCE [LARGE SCALE GENOMIC DNA]</scope>
    <source>
        <strain evidence="4 5">CBS 114990</strain>
    </source>
</reference>
<evidence type="ECO:0000259" key="3">
    <source>
        <dbReference type="PROSITE" id="PS50085"/>
    </source>
</evidence>
<dbReference type="SUPFAM" id="SSF48371">
    <property type="entry name" value="ARM repeat"/>
    <property type="match status" value="1"/>
</dbReference>
<dbReference type="EMBL" id="JAQQWN010000009">
    <property type="protein sequence ID" value="KAK8066975.1"/>
    <property type="molecule type" value="Genomic_DNA"/>
</dbReference>
<dbReference type="InterPro" id="IPR000331">
    <property type="entry name" value="Rap/Ran_GAP_dom"/>
</dbReference>
<accession>A0ABR1V727</accession>
<dbReference type="Pfam" id="PF03542">
    <property type="entry name" value="Tuberin"/>
    <property type="match status" value="1"/>
</dbReference>
<name>A0ABR1V727_9PEZI</name>
<protein>
    <submittedName>
        <fullName evidence="4">GTPase activating protein</fullName>
    </submittedName>
</protein>
<dbReference type="RefSeq" id="XP_066663728.1">
    <property type="nucleotide sequence ID" value="XM_066818036.1"/>
</dbReference>
<proteinExistence type="predicted"/>
<dbReference type="PANTHER" id="PTHR10063">
    <property type="entry name" value="TUBERIN"/>
    <property type="match status" value="1"/>
</dbReference>
<comment type="caution">
    <text evidence="4">The sequence shown here is derived from an EMBL/GenBank/DDBJ whole genome shotgun (WGS) entry which is preliminary data.</text>
</comment>
<evidence type="ECO:0000256" key="2">
    <source>
        <dbReference type="SAM" id="MobiDB-lite"/>
    </source>
</evidence>
<evidence type="ECO:0000256" key="1">
    <source>
        <dbReference type="ARBA" id="ARBA00022468"/>
    </source>
</evidence>
<dbReference type="InterPro" id="IPR024584">
    <property type="entry name" value="Tuberin_N"/>
</dbReference>
<dbReference type="GeneID" id="92051096"/>
<feature type="domain" description="Rap-GAP" evidence="3">
    <location>
        <begin position="1270"/>
        <end position="1505"/>
    </location>
</feature>
<dbReference type="Pfam" id="PF11864">
    <property type="entry name" value="DUF3384"/>
    <property type="match status" value="1"/>
</dbReference>
<evidence type="ECO:0000313" key="5">
    <source>
        <dbReference type="Proteomes" id="UP001433268"/>
    </source>
</evidence>
<keyword evidence="1" id="KW-0343">GTPase activation</keyword>